<dbReference type="EMBL" id="BQNB010021528">
    <property type="protein sequence ID" value="GJU07335.1"/>
    <property type="molecule type" value="Genomic_DNA"/>
</dbReference>
<gene>
    <name evidence="2" type="ORF">Tco_1123765</name>
</gene>
<reference evidence="2" key="1">
    <citation type="journal article" date="2022" name="Int. J. Mol. Sci.">
        <title>Draft Genome of Tanacetum Coccineum: Genomic Comparison of Closely Related Tanacetum-Family Plants.</title>
        <authorList>
            <person name="Yamashiro T."/>
            <person name="Shiraishi A."/>
            <person name="Nakayama K."/>
            <person name="Satake H."/>
        </authorList>
    </citation>
    <scope>NUCLEOTIDE SEQUENCE</scope>
</reference>
<keyword evidence="3" id="KW-1185">Reference proteome</keyword>
<comment type="caution">
    <text evidence="2">The sequence shown here is derived from an EMBL/GenBank/DDBJ whole genome shotgun (WGS) entry which is preliminary data.</text>
</comment>
<evidence type="ECO:0000313" key="3">
    <source>
        <dbReference type="Proteomes" id="UP001151760"/>
    </source>
</evidence>
<proteinExistence type="predicted"/>
<dbReference type="Proteomes" id="UP001151760">
    <property type="component" value="Unassembled WGS sequence"/>
</dbReference>
<evidence type="ECO:0000256" key="1">
    <source>
        <dbReference type="SAM" id="MobiDB-lite"/>
    </source>
</evidence>
<reference evidence="2" key="2">
    <citation type="submission" date="2022-01" db="EMBL/GenBank/DDBJ databases">
        <authorList>
            <person name="Yamashiro T."/>
            <person name="Shiraishi A."/>
            <person name="Satake H."/>
            <person name="Nakayama K."/>
        </authorList>
    </citation>
    <scope>NUCLEOTIDE SEQUENCE</scope>
</reference>
<accession>A0ABQ5J493</accession>
<protein>
    <submittedName>
        <fullName evidence="2">Uncharacterized protein</fullName>
    </submittedName>
</protein>
<organism evidence="2 3">
    <name type="scientific">Tanacetum coccineum</name>
    <dbReference type="NCBI Taxonomy" id="301880"/>
    <lineage>
        <taxon>Eukaryota</taxon>
        <taxon>Viridiplantae</taxon>
        <taxon>Streptophyta</taxon>
        <taxon>Embryophyta</taxon>
        <taxon>Tracheophyta</taxon>
        <taxon>Spermatophyta</taxon>
        <taxon>Magnoliopsida</taxon>
        <taxon>eudicotyledons</taxon>
        <taxon>Gunneridae</taxon>
        <taxon>Pentapetalae</taxon>
        <taxon>asterids</taxon>
        <taxon>campanulids</taxon>
        <taxon>Asterales</taxon>
        <taxon>Asteraceae</taxon>
        <taxon>Asteroideae</taxon>
        <taxon>Anthemideae</taxon>
        <taxon>Anthemidinae</taxon>
        <taxon>Tanacetum</taxon>
    </lineage>
</organism>
<name>A0ABQ5J493_9ASTR</name>
<sequence>MVGYSYPVTKGYRVDNKRTRLIVESIHIKFDEIKKSGCHDHRQFRTSQPQRQEIVCLKSVSFFRALVPQDNRRQLYDNSDPMPPRPKFVTYQRKIPDSSQQGHGNRWTRDPPLEQSSWKSMPSQFKTRTRQLATDPGNTGNSATKSTTVAKGYAQEEGMNLKKSLLPVALLEKSIVRLRHSSLAHGACTQVLFSNLSDGRENSNSLNGPLGRRRFYVAQPEGSLDARQP</sequence>
<feature type="region of interest" description="Disordered" evidence="1">
    <location>
        <begin position="94"/>
        <end position="147"/>
    </location>
</feature>
<feature type="compositionally biased region" description="Polar residues" evidence="1">
    <location>
        <begin position="114"/>
        <end position="147"/>
    </location>
</feature>
<evidence type="ECO:0000313" key="2">
    <source>
        <dbReference type="EMBL" id="GJU07335.1"/>
    </source>
</evidence>